<dbReference type="GO" id="GO:0000981">
    <property type="term" value="F:DNA-binding transcription factor activity, RNA polymerase II-specific"/>
    <property type="evidence" value="ECO:0007669"/>
    <property type="project" value="InterPro"/>
</dbReference>
<dbReference type="GO" id="GO:0003677">
    <property type="term" value="F:DNA binding"/>
    <property type="evidence" value="ECO:0007669"/>
    <property type="project" value="UniProtKB-KW"/>
</dbReference>
<reference evidence="8" key="1">
    <citation type="submission" date="2021-07" db="EMBL/GenBank/DDBJ databases">
        <authorList>
            <person name="Branca A.L. A."/>
        </authorList>
    </citation>
    <scope>NUCLEOTIDE SEQUENCE</scope>
</reference>
<evidence type="ECO:0000259" key="7">
    <source>
        <dbReference type="PROSITE" id="PS50048"/>
    </source>
</evidence>
<organism evidence="8 9">
    <name type="scientific">Penicillium olsonii</name>
    <dbReference type="NCBI Taxonomy" id="99116"/>
    <lineage>
        <taxon>Eukaryota</taxon>
        <taxon>Fungi</taxon>
        <taxon>Dikarya</taxon>
        <taxon>Ascomycota</taxon>
        <taxon>Pezizomycotina</taxon>
        <taxon>Eurotiomycetes</taxon>
        <taxon>Eurotiomycetidae</taxon>
        <taxon>Eurotiales</taxon>
        <taxon>Aspergillaceae</taxon>
        <taxon>Penicillium</taxon>
    </lineage>
</organism>
<accession>A0A9W4HMP3</accession>
<dbReference type="PROSITE" id="PS00463">
    <property type="entry name" value="ZN2_CY6_FUNGAL_1"/>
    <property type="match status" value="1"/>
</dbReference>
<evidence type="ECO:0000256" key="2">
    <source>
        <dbReference type="ARBA" id="ARBA00022833"/>
    </source>
</evidence>
<dbReference type="GO" id="GO:0008270">
    <property type="term" value="F:zinc ion binding"/>
    <property type="evidence" value="ECO:0007669"/>
    <property type="project" value="InterPro"/>
</dbReference>
<dbReference type="InterPro" id="IPR021858">
    <property type="entry name" value="Fun_TF"/>
</dbReference>
<dbReference type="InterPro" id="IPR052360">
    <property type="entry name" value="Transcr_Regulatory_Proteins"/>
</dbReference>
<dbReference type="CDD" id="cd00067">
    <property type="entry name" value="GAL4"/>
    <property type="match status" value="1"/>
</dbReference>
<feature type="domain" description="Zn(2)-C6 fungal-type" evidence="7">
    <location>
        <begin position="15"/>
        <end position="43"/>
    </location>
</feature>
<name>A0A9W4HMP3_PENOL</name>
<keyword evidence="3" id="KW-0805">Transcription regulation</keyword>
<evidence type="ECO:0000313" key="9">
    <source>
        <dbReference type="Proteomes" id="UP001153618"/>
    </source>
</evidence>
<dbReference type="PANTHER" id="PTHR36206">
    <property type="entry name" value="ASPERCRYPTIN BIOSYNTHESIS CLUSTER-SPECIFIC TRANSCRIPTION REGULATOR ATNN-RELATED"/>
    <property type="match status" value="1"/>
</dbReference>
<dbReference type="PROSITE" id="PS50048">
    <property type="entry name" value="ZN2_CY6_FUNGAL_2"/>
    <property type="match status" value="1"/>
</dbReference>
<sequence length="514" mass="58251">MERKKRLKHPKVRTGCITCKIRHTKCDETAPACGNCTSTGRKCDGYAQAPDKRTRPWRQAGDGKSQCAVYQLQITNSLPRDGEVSLSWSERWHLDYFRQCTTVQCSEFFQDTFWTRLVLQMCERQPAVQHAAIAMTARQRQFEAVQTKQVEDRESFLALSHSHKSISWLGADLARHESSREHKETVLVSCIILTMLALFQQDLFTARCHLQSGYNLFKEWAAIDSKKSPHKEILEQAFSQVHIHYSTCVDPKEFRNNRRLLPPVPPERNCSVVTCNADLVRETRGLQVIGWLILQSHPGGGFGIACASSPVSRGGVAVLSKLRLWRSQLKFFAAGGFLSQRQQDMLVLLELWTLVLDVKMAVASSLNPSESLYDDYLSRFQCTILLARGLLRSDVSEVPAPVSYIRPGVVTALLWCGAKCRDWKTRNEIVALLRECKHHSPWVSAAATSIERLVQIERSGIELGARIPATARVDCITVKPLLKSSEVQLWYQSLRPGECRDENKAWECVTMPCY</sequence>
<evidence type="ECO:0000256" key="1">
    <source>
        <dbReference type="ARBA" id="ARBA00022723"/>
    </source>
</evidence>
<keyword evidence="9" id="KW-1185">Reference proteome</keyword>
<gene>
    <name evidence="8" type="ORF">POLS_LOCUS4397</name>
</gene>
<protein>
    <recommendedName>
        <fullName evidence="7">Zn(2)-C6 fungal-type domain-containing protein</fullName>
    </recommendedName>
</protein>
<dbReference type="Proteomes" id="UP001153618">
    <property type="component" value="Unassembled WGS sequence"/>
</dbReference>
<evidence type="ECO:0000256" key="3">
    <source>
        <dbReference type="ARBA" id="ARBA00023015"/>
    </source>
</evidence>
<dbReference type="SUPFAM" id="SSF57701">
    <property type="entry name" value="Zn2/Cys6 DNA-binding domain"/>
    <property type="match status" value="1"/>
</dbReference>
<dbReference type="InterPro" id="IPR001138">
    <property type="entry name" value="Zn2Cys6_DnaBD"/>
</dbReference>
<dbReference type="Pfam" id="PF00172">
    <property type="entry name" value="Zn_clus"/>
    <property type="match status" value="1"/>
</dbReference>
<dbReference type="Pfam" id="PF11951">
    <property type="entry name" value="Fungal_trans_2"/>
    <property type="match status" value="1"/>
</dbReference>
<keyword evidence="2" id="KW-0862">Zinc</keyword>
<dbReference type="AlphaFoldDB" id="A0A9W4HMP3"/>
<dbReference type="PANTHER" id="PTHR36206:SF13">
    <property type="entry name" value="TRANSCRIPTIONAL REGULATORY PROTEIN MOC3"/>
    <property type="match status" value="1"/>
</dbReference>
<dbReference type="EMBL" id="CAJVOS010000022">
    <property type="protein sequence ID" value="CAG8091266.1"/>
    <property type="molecule type" value="Genomic_DNA"/>
</dbReference>
<keyword evidence="1" id="KW-0479">Metal-binding</keyword>
<evidence type="ECO:0000256" key="4">
    <source>
        <dbReference type="ARBA" id="ARBA00023125"/>
    </source>
</evidence>
<evidence type="ECO:0000313" key="8">
    <source>
        <dbReference type="EMBL" id="CAG8091266.1"/>
    </source>
</evidence>
<dbReference type="SMART" id="SM00066">
    <property type="entry name" value="GAL4"/>
    <property type="match status" value="1"/>
</dbReference>
<keyword evidence="5" id="KW-0804">Transcription</keyword>
<dbReference type="OrthoDB" id="2593732at2759"/>
<dbReference type="InterPro" id="IPR036864">
    <property type="entry name" value="Zn2-C6_fun-type_DNA-bd_sf"/>
</dbReference>
<evidence type="ECO:0000256" key="6">
    <source>
        <dbReference type="ARBA" id="ARBA00023242"/>
    </source>
</evidence>
<comment type="caution">
    <text evidence="8">The sequence shown here is derived from an EMBL/GenBank/DDBJ whole genome shotgun (WGS) entry which is preliminary data.</text>
</comment>
<proteinExistence type="predicted"/>
<keyword evidence="4" id="KW-0238">DNA-binding</keyword>
<dbReference type="Gene3D" id="4.10.240.10">
    <property type="entry name" value="Zn(2)-C6 fungal-type DNA-binding domain"/>
    <property type="match status" value="1"/>
</dbReference>
<keyword evidence="6" id="KW-0539">Nucleus</keyword>
<evidence type="ECO:0000256" key="5">
    <source>
        <dbReference type="ARBA" id="ARBA00023163"/>
    </source>
</evidence>